<comment type="caution">
    <text evidence="4">The sequence shown here is derived from an EMBL/GenBank/DDBJ whole genome shotgun (WGS) entry which is preliminary data.</text>
</comment>
<accession>I4FK23</accession>
<name>I4FK23_MICAE</name>
<dbReference type="InterPro" id="IPR014717">
    <property type="entry name" value="Transl_elong_EF1B/ribsomal_bS6"/>
</dbReference>
<dbReference type="GO" id="GO:0005840">
    <property type="term" value="C:ribosome"/>
    <property type="evidence" value="ECO:0007669"/>
    <property type="project" value="UniProtKB-KW"/>
</dbReference>
<protein>
    <recommendedName>
        <fullName evidence="2">Small ribosomal subunit protein bS6</fullName>
    </recommendedName>
    <alternativeName>
        <fullName evidence="3">30S ribosomal protein S6</fullName>
    </alternativeName>
</protein>
<reference evidence="4 5" key="1">
    <citation type="submission" date="2012-04" db="EMBL/GenBank/DDBJ databases">
        <authorList>
            <person name="Genoscope - CEA"/>
        </authorList>
    </citation>
    <scope>NUCLEOTIDE SEQUENCE [LARGE SCALE GENOMIC DNA]</scope>
    <source>
        <strain evidence="4 5">9717</strain>
    </source>
</reference>
<dbReference type="EMBL" id="CAII01000047">
    <property type="protein sequence ID" value="CCH95998.1"/>
    <property type="molecule type" value="Genomic_DNA"/>
</dbReference>
<dbReference type="AlphaFoldDB" id="I4FK23"/>
<dbReference type="Gene3D" id="3.30.70.60">
    <property type="match status" value="1"/>
</dbReference>
<keyword evidence="4" id="KW-0689">Ribosomal protein</keyword>
<evidence type="ECO:0000256" key="1">
    <source>
        <dbReference type="ARBA" id="ARBA00009512"/>
    </source>
</evidence>
<gene>
    <name evidence="4" type="ORF">MICAB_1400001</name>
</gene>
<keyword evidence="4" id="KW-0687">Ribonucleoprotein</keyword>
<dbReference type="Proteomes" id="UP000003172">
    <property type="component" value="Unassembled WGS sequence"/>
</dbReference>
<dbReference type="Pfam" id="PF01250">
    <property type="entry name" value="Ribosomal_S6"/>
    <property type="match status" value="1"/>
</dbReference>
<dbReference type="GO" id="GO:0003735">
    <property type="term" value="F:structural constituent of ribosome"/>
    <property type="evidence" value="ECO:0007669"/>
    <property type="project" value="InterPro"/>
</dbReference>
<comment type="similarity">
    <text evidence="1">Belongs to the bacterial ribosomal protein bS6 family.</text>
</comment>
<organism evidence="4 5">
    <name type="scientific">Microcystis aeruginosa PCC 9717</name>
    <dbReference type="NCBI Taxonomy" id="1160286"/>
    <lineage>
        <taxon>Bacteria</taxon>
        <taxon>Bacillati</taxon>
        <taxon>Cyanobacteriota</taxon>
        <taxon>Cyanophyceae</taxon>
        <taxon>Oscillatoriophycideae</taxon>
        <taxon>Chroococcales</taxon>
        <taxon>Microcystaceae</taxon>
        <taxon>Microcystis</taxon>
    </lineage>
</organism>
<sequence length="73" mass="7850">MIGVYVQMNYQASGKQVAPMERAMGLSDEVIRYLTLKLDCVVAPPADLSPLTEIPPSPITEAVVEDDGISAED</sequence>
<dbReference type="SUPFAM" id="SSF54995">
    <property type="entry name" value="Ribosomal protein S6"/>
    <property type="match status" value="1"/>
</dbReference>
<proteinExistence type="inferred from homology"/>
<dbReference type="HOGENOM" id="CLU_201162_0_0_3"/>
<dbReference type="InterPro" id="IPR035980">
    <property type="entry name" value="Ribosomal_bS6_sf"/>
</dbReference>
<dbReference type="InterPro" id="IPR000529">
    <property type="entry name" value="Ribosomal_bS6"/>
</dbReference>
<evidence type="ECO:0000256" key="3">
    <source>
        <dbReference type="ARBA" id="ARBA00035520"/>
    </source>
</evidence>
<evidence type="ECO:0000313" key="5">
    <source>
        <dbReference type="Proteomes" id="UP000003172"/>
    </source>
</evidence>
<dbReference type="GO" id="GO:0006412">
    <property type="term" value="P:translation"/>
    <property type="evidence" value="ECO:0007669"/>
    <property type="project" value="InterPro"/>
</dbReference>
<evidence type="ECO:0000256" key="2">
    <source>
        <dbReference type="ARBA" id="ARBA00035294"/>
    </source>
</evidence>
<dbReference type="GO" id="GO:0019843">
    <property type="term" value="F:rRNA binding"/>
    <property type="evidence" value="ECO:0007669"/>
    <property type="project" value="InterPro"/>
</dbReference>
<evidence type="ECO:0000313" key="4">
    <source>
        <dbReference type="EMBL" id="CCH95998.1"/>
    </source>
</evidence>